<organism evidence="1 2">
    <name type="scientific">Kipferlia bialata</name>
    <dbReference type="NCBI Taxonomy" id="797122"/>
    <lineage>
        <taxon>Eukaryota</taxon>
        <taxon>Metamonada</taxon>
        <taxon>Carpediemonas-like organisms</taxon>
        <taxon>Kipferlia</taxon>
    </lineage>
</organism>
<dbReference type="FunFam" id="3.30.420.40:FF:000058">
    <property type="entry name" value="Putative actin-related protein 5"/>
    <property type="match status" value="1"/>
</dbReference>
<accession>A0A9K3D296</accession>
<keyword evidence="2" id="KW-1185">Reference proteome</keyword>
<feature type="non-terminal residue" evidence="1">
    <location>
        <position position="1"/>
    </location>
</feature>
<name>A0A9K3D296_9EUKA</name>
<dbReference type="InterPro" id="IPR043129">
    <property type="entry name" value="ATPase_NBD"/>
</dbReference>
<dbReference type="OrthoDB" id="6220758at2759"/>
<dbReference type="InterPro" id="IPR004000">
    <property type="entry name" value="Actin"/>
</dbReference>
<dbReference type="AlphaFoldDB" id="A0A9K3D296"/>
<evidence type="ECO:0000313" key="1">
    <source>
        <dbReference type="EMBL" id="GIQ87738.1"/>
    </source>
</evidence>
<dbReference type="Gene3D" id="3.30.420.40">
    <property type="match status" value="2"/>
</dbReference>
<sequence length="121" mass="13152">TDIAMDTDLTDATGGAPTLSTDEARACVDQLCQNIVLSGGISTLPGMFSRLGSELQAQGDINMSRAHTLTPSYGFVKVPERGYLPWKGGAVLASLPSFHPLWVSREEWDEFGSNVMRRKCF</sequence>
<dbReference type="EMBL" id="BDIP01003462">
    <property type="protein sequence ID" value="GIQ87738.1"/>
    <property type="molecule type" value="Genomic_DNA"/>
</dbReference>
<protein>
    <submittedName>
        <fullName evidence="1">Actin family protein</fullName>
    </submittedName>
</protein>
<reference evidence="1 2" key="1">
    <citation type="journal article" date="2018" name="PLoS ONE">
        <title>The draft genome of Kipferlia bialata reveals reductive genome evolution in fornicate parasites.</title>
        <authorList>
            <person name="Tanifuji G."/>
            <person name="Takabayashi S."/>
            <person name="Kume K."/>
            <person name="Takagi M."/>
            <person name="Nakayama T."/>
            <person name="Kamikawa R."/>
            <person name="Inagaki Y."/>
            <person name="Hashimoto T."/>
        </authorList>
    </citation>
    <scope>NUCLEOTIDE SEQUENCE [LARGE SCALE GENOMIC DNA]</scope>
    <source>
        <strain evidence="1">NY0173</strain>
    </source>
</reference>
<dbReference type="SUPFAM" id="SSF53067">
    <property type="entry name" value="Actin-like ATPase domain"/>
    <property type="match status" value="1"/>
</dbReference>
<evidence type="ECO:0000313" key="2">
    <source>
        <dbReference type="Proteomes" id="UP000265618"/>
    </source>
</evidence>
<proteinExistence type="predicted"/>
<gene>
    <name evidence="1" type="ORF">KIPB_009838</name>
</gene>
<dbReference type="Pfam" id="PF00022">
    <property type="entry name" value="Actin"/>
    <property type="match status" value="1"/>
</dbReference>
<dbReference type="Proteomes" id="UP000265618">
    <property type="component" value="Unassembled WGS sequence"/>
</dbReference>
<dbReference type="PANTHER" id="PTHR11937">
    <property type="entry name" value="ACTIN"/>
    <property type="match status" value="1"/>
</dbReference>
<comment type="caution">
    <text evidence="1">The sequence shown here is derived from an EMBL/GenBank/DDBJ whole genome shotgun (WGS) entry which is preliminary data.</text>
</comment>